<dbReference type="SUPFAM" id="SSF53807">
    <property type="entry name" value="Helical backbone' metal receptor"/>
    <property type="match status" value="1"/>
</dbReference>
<dbReference type="EMBL" id="BMJT01000001">
    <property type="protein sequence ID" value="GGG10145.1"/>
    <property type="molecule type" value="Genomic_DNA"/>
</dbReference>
<evidence type="ECO:0000256" key="1">
    <source>
        <dbReference type="ARBA" id="ARBA00004193"/>
    </source>
</evidence>
<evidence type="ECO:0000313" key="6">
    <source>
        <dbReference type="EMBL" id="GGG10145.1"/>
    </source>
</evidence>
<comment type="similarity">
    <text evidence="2">Belongs to the bacterial solute-binding protein 8 family.</text>
</comment>
<keyword evidence="7" id="KW-1185">Reference proteome</keyword>
<gene>
    <name evidence="6" type="ORF">GCM10007425_00620</name>
</gene>
<feature type="domain" description="Fe/B12 periplasmic-binding" evidence="5">
    <location>
        <begin position="49"/>
        <end position="313"/>
    </location>
</feature>
<name>A0A917D5Y4_9BACI</name>
<dbReference type="PROSITE" id="PS51257">
    <property type="entry name" value="PROKAR_LIPOPROTEIN"/>
    <property type="match status" value="1"/>
</dbReference>
<comment type="subcellular location">
    <subcellularLocation>
        <location evidence="1">Cell membrane</location>
        <topology evidence="1">Lipid-anchor</topology>
    </subcellularLocation>
</comment>
<evidence type="ECO:0000256" key="2">
    <source>
        <dbReference type="ARBA" id="ARBA00008814"/>
    </source>
</evidence>
<accession>A0A917D5Y4</accession>
<dbReference type="PROSITE" id="PS50983">
    <property type="entry name" value="FE_B12_PBP"/>
    <property type="match status" value="1"/>
</dbReference>
<dbReference type="AlphaFoldDB" id="A0A917D5Y4"/>
<dbReference type="GO" id="GO:0005886">
    <property type="term" value="C:plasma membrane"/>
    <property type="evidence" value="ECO:0007669"/>
    <property type="project" value="UniProtKB-SubCell"/>
</dbReference>
<dbReference type="Proteomes" id="UP000616608">
    <property type="component" value="Unassembled WGS sequence"/>
</dbReference>
<keyword evidence="3" id="KW-0813">Transport</keyword>
<evidence type="ECO:0000313" key="7">
    <source>
        <dbReference type="Proteomes" id="UP000616608"/>
    </source>
</evidence>
<evidence type="ECO:0000256" key="4">
    <source>
        <dbReference type="ARBA" id="ARBA00022729"/>
    </source>
</evidence>
<organism evidence="6 7">
    <name type="scientific">Lysinibacillus alkalisoli</name>
    <dbReference type="NCBI Taxonomy" id="1911548"/>
    <lineage>
        <taxon>Bacteria</taxon>
        <taxon>Bacillati</taxon>
        <taxon>Bacillota</taxon>
        <taxon>Bacilli</taxon>
        <taxon>Bacillales</taxon>
        <taxon>Bacillaceae</taxon>
        <taxon>Lysinibacillus</taxon>
    </lineage>
</organism>
<dbReference type="PANTHER" id="PTHR30532">
    <property type="entry name" value="IRON III DICITRATE-BINDING PERIPLASMIC PROTEIN"/>
    <property type="match status" value="1"/>
</dbReference>
<sequence length="313" mass="35689">MKRIISFITILTLFIVVVGCSETTKSTKKEDIPSSEEEATTQYTDALNREVTIPTNPKRVVALWSIGEMLTLDEKPIGSTSFLLRFYSDEEKKDIEIVGEELAGSYEKMLSLNPDLIIVYERVAEDELAQLEKIAPTVTTPFYGDPVESLTQVAKILNKEEQVEAWLADYNERVTQARENTKDLHLTNEKALVLQLSLKNMYIYHSSTFPTIYDAFQFQLPDKQAALQQADGFTAEQLSLEVLPEFNDVDRIFLIVNDDESQATYDALMTNPIWQEITAVKNNKVYNINKRLSTKDVSTLDWALDEVQQLLKQ</sequence>
<evidence type="ECO:0000259" key="5">
    <source>
        <dbReference type="PROSITE" id="PS50983"/>
    </source>
</evidence>
<reference evidence="6" key="1">
    <citation type="journal article" date="2014" name="Int. J. Syst. Evol. Microbiol.">
        <title>Complete genome sequence of Corynebacterium casei LMG S-19264T (=DSM 44701T), isolated from a smear-ripened cheese.</title>
        <authorList>
            <consortium name="US DOE Joint Genome Institute (JGI-PGF)"/>
            <person name="Walter F."/>
            <person name="Albersmeier A."/>
            <person name="Kalinowski J."/>
            <person name="Ruckert C."/>
        </authorList>
    </citation>
    <scope>NUCLEOTIDE SEQUENCE</scope>
    <source>
        <strain evidence="6">CGMCC 1.15760</strain>
    </source>
</reference>
<comment type="caution">
    <text evidence="6">The sequence shown here is derived from an EMBL/GenBank/DDBJ whole genome shotgun (WGS) entry which is preliminary data.</text>
</comment>
<dbReference type="GO" id="GO:0030288">
    <property type="term" value="C:outer membrane-bounded periplasmic space"/>
    <property type="evidence" value="ECO:0007669"/>
    <property type="project" value="TreeGrafter"/>
</dbReference>
<protein>
    <submittedName>
        <fullName evidence="6">ABC transporter substrate-binding protein</fullName>
    </submittedName>
</protein>
<dbReference type="Gene3D" id="3.40.50.1980">
    <property type="entry name" value="Nitrogenase molybdenum iron protein domain"/>
    <property type="match status" value="2"/>
</dbReference>
<dbReference type="Pfam" id="PF01497">
    <property type="entry name" value="Peripla_BP_2"/>
    <property type="match status" value="1"/>
</dbReference>
<dbReference type="InterPro" id="IPR002491">
    <property type="entry name" value="ABC_transptr_periplasmic_BD"/>
</dbReference>
<evidence type="ECO:0000256" key="3">
    <source>
        <dbReference type="ARBA" id="ARBA00022448"/>
    </source>
</evidence>
<dbReference type="GO" id="GO:1901678">
    <property type="term" value="P:iron coordination entity transport"/>
    <property type="evidence" value="ECO:0007669"/>
    <property type="project" value="UniProtKB-ARBA"/>
</dbReference>
<dbReference type="InterPro" id="IPR051313">
    <property type="entry name" value="Bact_iron-sidero_bind"/>
</dbReference>
<keyword evidence="4" id="KW-0732">Signal</keyword>
<reference evidence="6" key="2">
    <citation type="submission" date="2020-09" db="EMBL/GenBank/DDBJ databases">
        <authorList>
            <person name="Sun Q."/>
            <person name="Zhou Y."/>
        </authorList>
    </citation>
    <scope>NUCLEOTIDE SEQUENCE</scope>
    <source>
        <strain evidence="6">CGMCC 1.15760</strain>
    </source>
</reference>
<proteinExistence type="inferred from homology"/>
<dbReference type="PANTHER" id="PTHR30532:SF26">
    <property type="entry name" value="IRON(3+)-HYDROXAMATE-BINDING PROTEIN FHUD"/>
    <property type="match status" value="1"/>
</dbReference>